<dbReference type="Proteomes" id="UP000182257">
    <property type="component" value="Unassembled WGS sequence"/>
</dbReference>
<dbReference type="InterPro" id="IPR029058">
    <property type="entry name" value="AB_hydrolase_fold"/>
</dbReference>
<dbReference type="PANTHER" id="PTHR35602">
    <property type="entry name" value="ESTERASE YQIA-RELATED"/>
    <property type="match status" value="1"/>
</dbReference>
<evidence type="ECO:0000313" key="2">
    <source>
        <dbReference type="Proteomes" id="UP000182257"/>
    </source>
</evidence>
<proteinExistence type="predicted"/>
<name>A0A1H4ASS5_XYLRU</name>
<dbReference type="PANTHER" id="PTHR35602:SF3">
    <property type="entry name" value="ESTERASE YQIA"/>
    <property type="match status" value="1"/>
</dbReference>
<dbReference type="InterPro" id="IPR008886">
    <property type="entry name" value="UPF0227/Esterase_YqiA"/>
</dbReference>
<dbReference type="AlphaFoldDB" id="A0A1H4ASS5"/>
<dbReference type="SUPFAM" id="SSF53474">
    <property type="entry name" value="alpha/beta-Hydrolases"/>
    <property type="match status" value="1"/>
</dbReference>
<sequence length="202" mass="22790">MDTPKILFLHGFYASGQCVPAKALKEAFDGKAIVLTPDLPLHPKDALAFIRDLCNREKPDVLVGNSCGSFYAQMIAPAIGIPALLGNPHFKMTEFLNPRIGAQQYKSPRSNGNQDFVIDQALINEFAELEAQQFSNDSCRNPERIWGLFGEQDTLAHFEPLFLEHYQHSFHFPGAHTPTAQETKTWYVPLIKTLMREYPTKI</sequence>
<dbReference type="RefSeq" id="WP_074760778.1">
    <property type="nucleotide sequence ID" value="NZ_FNRF01000002.1"/>
</dbReference>
<accession>A0A1H4ASS5</accession>
<gene>
    <name evidence="1" type="ORF">SAMN05216462_1348</name>
</gene>
<protein>
    <recommendedName>
        <fullName evidence="3">Esterase YqiA</fullName>
    </recommendedName>
</protein>
<reference evidence="1 2" key="1">
    <citation type="submission" date="2016-10" db="EMBL/GenBank/DDBJ databases">
        <authorList>
            <person name="de Groot N.N."/>
        </authorList>
    </citation>
    <scope>NUCLEOTIDE SEQUENCE [LARGE SCALE GENOMIC DNA]</scope>
    <source>
        <strain evidence="1 2">D31d</strain>
    </source>
</reference>
<dbReference type="EMBL" id="FNRF01000002">
    <property type="protein sequence ID" value="SEA38940.1"/>
    <property type="molecule type" value="Genomic_DNA"/>
</dbReference>
<organism evidence="1 2">
    <name type="scientific">Xylanibacter ruminicola</name>
    <name type="common">Prevotella ruminicola</name>
    <dbReference type="NCBI Taxonomy" id="839"/>
    <lineage>
        <taxon>Bacteria</taxon>
        <taxon>Pseudomonadati</taxon>
        <taxon>Bacteroidota</taxon>
        <taxon>Bacteroidia</taxon>
        <taxon>Bacteroidales</taxon>
        <taxon>Prevotellaceae</taxon>
        <taxon>Xylanibacter</taxon>
    </lineage>
</organism>
<dbReference type="Pfam" id="PF05728">
    <property type="entry name" value="UPF0227"/>
    <property type="match status" value="1"/>
</dbReference>
<evidence type="ECO:0000313" key="1">
    <source>
        <dbReference type="EMBL" id="SEA38940.1"/>
    </source>
</evidence>
<evidence type="ECO:0008006" key="3">
    <source>
        <dbReference type="Google" id="ProtNLM"/>
    </source>
</evidence>
<dbReference type="Gene3D" id="3.40.50.1820">
    <property type="entry name" value="alpha/beta hydrolase"/>
    <property type="match status" value="1"/>
</dbReference>
<dbReference type="OrthoDB" id="1026525at2"/>